<dbReference type="GO" id="GO:0003676">
    <property type="term" value="F:nucleic acid binding"/>
    <property type="evidence" value="ECO:0007669"/>
    <property type="project" value="InterPro"/>
</dbReference>
<dbReference type="InterPro" id="IPR001878">
    <property type="entry name" value="Znf_CCHC"/>
</dbReference>
<dbReference type="GO" id="GO:0008270">
    <property type="term" value="F:zinc ion binding"/>
    <property type="evidence" value="ECO:0007669"/>
    <property type="project" value="UniProtKB-KW"/>
</dbReference>
<keyword evidence="4" id="KW-1185">Reference proteome</keyword>
<feature type="domain" description="CCHC-type" evidence="2">
    <location>
        <begin position="82"/>
        <end position="95"/>
    </location>
</feature>
<keyword evidence="1" id="KW-0863">Zinc-finger</keyword>
<keyword evidence="1" id="KW-0862">Zinc</keyword>
<dbReference type="PROSITE" id="PS50158">
    <property type="entry name" value="ZF_CCHC"/>
    <property type="match status" value="1"/>
</dbReference>
<evidence type="ECO:0000259" key="2">
    <source>
        <dbReference type="PROSITE" id="PS50158"/>
    </source>
</evidence>
<dbReference type="InterPro" id="IPR036875">
    <property type="entry name" value="Znf_CCHC_sf"/>
</dbReference>
<dbReference type="GO" id="GO:0006508">
    <property type="term" value="P:proteolysis"/>
    <property type="evidence" value="ECO:0007669"/>
    <property type="project" value="InterPro"/>
</dbReference>
<gene>
    <name evidence="3" type="ORF">RFI_39587</name>
</gene>
<accession>X6L9C8</accession>
<dbReference type="SUPFAM" id="SSF57756">
    <property type="entry name" value="Retrovirus zinc finger-like domains"/>
    <property type="match status" value="1"/>
</dbReference>
<dbReference type="Proteomes" id="UP000023152">
    <property type="component" value="Unassembled WGS sequence"/>
</dbReference>
<dbReference type="PROSITE" id="PS00141">
    <property type="entry name" value="ASP_PROTEASE"/>
    <property type="match status" value="1"/>
</dbReference>
<keyword evidence="1" id="KW-0479">Metal-binding</keyword>
<dbReference type="AlphaFoldDB" id="X6L9C8"/>
<dbReference type="GO" id="GO:0004190">
    <property type="term" value="F:aspartic-type endopeptidase activity"/>
    <property type="evidence" value="ECO:0007669"/>
    <property type="project" value="InterPro"/>
</dbReference>
<sequence length="182" mass="21070">MVFANKVNYSFKDLMLCLCKTFGGKHRVAECTSEILQFSTRFNEELAEILLRWHKAKFEEESRLKRIEIVKKNEKRSWNDECWKCGSHGHKQKDCMKDKEENEVNLIEEQTNNDRKLDSYALTVVSLDIALKSPDAMQIQVQIKELGIIHALADTGASICAMKDSIAQKFKNLITKDDRPFL</sequence>
<feature type="non-terminal residue" evidence="3">
    <location>
        <position position="182"/>
    </location>
</feature>
<evidence type="ECO:0000313" key="4">
    <source>
        <dbReference type="Proteomes" id="UP000023152"/>
    </source>
</evidence>
<reference evidence="3 4" key="1">
    <citation type="journal article" date="2013" name="Curr. Biol.">
        <title>The Genome of the Foraminiferan Reticulomyxa filosa.</title>
        <authorList>
            <person name="Glockner G."/>
            <person name="Hulsmann N."/>
            <person name="Schleicher M."/>
            <person name="Noegel A.A."/>
            <person name="Eichinger L."/>
            <person name="Gallinger C."/>
            <person name="Pawlowski J."/>
            <person name="Sierra R."/>
            <person name="Euteneuer U."/>
            <person name="Pillet L."/>
            <person name="Moustafa A."/>
            <person name="Platzer M."/>
            <person name="Groth M."/>
            <person name="Szafranski K."/>
            <person name="Schliwa M."/>
        </authorList>
    </citation>
    <scope>NUCLEOTIDE SEQUENCE [LARGE SCALE GENOMIC DNA]</scope>
</reference>
<dbReference type="InterPro" id="IPR001969">
    <property type="entry name" value="Aspartic_peptidase_AS"/>
</dbReference>
<organism evidence="3 4">
    <name type="scientific">Reticulomyxa filosa</name>
    <dbReference type="NCBI Taxonomy" id="46433"/>
    <lineage>
        <taxon>Eukaryota</taxon>
        <taxon>Sar</taxon>
        <taxon>Rhizaria</taxon>
        <taxon>Retaria</taxon>
        <taxon>Foraminifera</taxon>
        <taxon>Monothalamids</taxon>
        <taxon>Reticulomyxidae</taxon>
        <taxon>Reticulomyxa</taxon>
    </lineage>
</organism>
<dbReference type="EMBL" id="ASPP01048124">
    <property type="protein sequence ID" value="ETN97935.1"/>
    <property type="molecule type" value="Genomic_DNA"/>
</dbReference>
<evidence type="ECO:0000313" key="3">
    <source>
        <dbReference type="EMBL" id="ETN97935.1"/>
    </source>
</evidence>
<comment type="caution">
    <text evidence="3">The sequence shown here is derived from an EMBL/GenBank/DDBJ whole genome shotgun (WGS) entry which is preliminary data.</text>
</comment>
<proteinExistence type="predicted"/>
<name>X6L9C8_RETFI</name>
<protein>
    <recommendedName>
        <fullName evidence="2">CCHC-type domain-containing protein</fullName>
    </recommendedName>
</protein>
<evidence type="ECO:0000256" key="1">
    <source>
        <dbReference type="PROSITE-ProRule" id="PRU00047"/>
    </source>
</evidence>